<dbReference type="GO" id="GO:0030276">
    <property type="term" value="F:clathrin binding"/>
    <property type="evidence" value="ECO:0007669"/>
    <property type="project" value="InterPro"/>
</dbReference>
<dbReference type="InterPro" id="IPR002553">
    <property type="entry name" value="Clathrin/coatomer_adapt-like_N"/>
</dbReference>
<dbReference type="Gene3D" id="1.25.10.10">
    <property type="entry name" value="Leucine-rich Repeat Variant"/>
    <property type="match status" value="1"/>
</dbReference>
<feature type="region of interest" description="Disordered" evidence="7">
    <location>
        <begin position="715"/>
        <end position="734"/>
    </location>
</feature>
<evidence type="ECO:0000313" key="10">
    <source>
        <dbReference type="Proteomes" id="UP000186601"/>
    </source>
</evidence>
<dbReference type="GO" id="GO:0012505">
    <property type="term" value="C:endomembrane system"/>
    <property type="evidence" value="ECO:0007669"/>
    <property type="project" value="UniProtKB-SubCell"/>
</dbReference>
<evidence type="ECO:0000313" key="9">
    <source>
        <dbReference type="EMBL" id="PSR76799.1"/>
    </source>
</evidence>
<evidence type="ECO:0000256" key="6">
    <source>
        <dbReference type="PIRNR" id="PIRNR002291"/>
    </source>
</evidence>
<dbReference type="InterPro" id="IPR011989">
    <property type="entry name" value="ARM-like"/>
</dbReference>
<keyword evidence="3 6" id="KW-0813">Transport</keyword>
<keyword evidence="5 6" id="KW-0472">Membrane</keyword>
<evidence type="ECO:0000259" key="8">
    <source>
        <dbReference type="Pfam" id="PF01602"/>
    </source>
</evidence>
<dbReference type="GO" id="GO:0016192">
    <property type="term" value="P:vesicle-mediated transport"/>
    <property type="evidence" value="ECO:0007669"/>
    <property type="project" value="InterPro"/>
</dbReference>
<dbReference type="PANTHER" id="PTHR11134">
    <property type="entry name" value="ADAPTOR COMPLEX SUBUNIT BETA FAMILY MEMBER"/>
    <property type="match status" value="1"/>
</dbReference>
<dbReference type="FunFam" id="1.25.10.10:FF:000058">
    <property type="entry name" value="AP complex subunit beta"/>
    <property type="match status" value="1"/>
</dbReference>
<comment type="similarity">
    <text evidence="2 6">Belongs to the adaptor complexes large subunit family.</text>
</comment>
<dbReference type="GO" id="GO:0030117">
    <property type="term" value="C:membrane coat"/>
    <property type="evidence" value="ECO:0007669"/>
    <property type="project" value="InterPro"/>
</dbReference>
<dbReference type="InterPro" id="IPR026739">
    <property type="entry name" value="AP_beta"/>
</dbReference>
<proteinExistence type="inferred from homology"/>
<comment type="subcellular location">
    <subcellularLocation>
        <location evidence="1">Endomembrane system</location>
    </subcellularLocation>
</comment>
<evidence type="ECO:0000256" key="5">
    <source>
        <dbReference type="ARBA" id="ARBA00023136"/>
    </source>
</evidence>
<keyword evidence="10" id="KW-1185">Reference proteome</keyword>
<evidence type="ECO:0000256" key="3">
    <source>
        <dbReference type="ARBA" id="ARBA00022448"/>
    </source>
</evidence>
<dbReference type="InterPro" id="IPR016342">
    <property type="entry name" value="AP_complex_bsu_1_2_4"/>
</dbReference>
<protein>
    <recommendedName>
        <fullName evidence="6">AP complex subunit beta</fullName>
    </recommendedName>
</protein>
<feature type="compositionally biased region" description="Low complexity" evidence="7">
    <location>
        <begin position="715"/>
        <end position="727"/>
    </location>
</feature>
<gene>
    <name evidence="9" type="ORF">PHLCEN_2v8180</name>
</gene>
<accession>A0A2R6NUC9</accession>
<evidence type="ECO:0000256" key="2">
    <source>
        <dbReference type="ARBA" id="ARBA00006613"/>
    </source>
</evidence>
<feature type="domain" description="Clathrin/coatomer adaptor adaptin-like N-terminal" evidence="8">
    <location>
        <begin position="10"/>
        <end position="534"/>
    </location>
</feature>
<name>A0A2R6NUC9_9APHY</name>
<organism evidence="9 10">
    <name type="scientific">Hermanssonia centrifuga</name>
    <dbReference type="NCBI Taxonomy" id="98765"/>
    <lineage>
        <taxon>Eukaryota</taxon>
        <taxon>Fungi</taxon>
        <taxon>Dikarya</taxon>
        <taxon>Basidiomycota</taxon>
        <taxon>Agaricomycotina</taxon>
        <taxon>Agaricomycetes</taxon>
        <taxon>Polyporales</taxon>
        <taxon>Meruliaceae</taxon>
        <taxon>Hermanssonia</taxon>
    </lineage>
</organism>
<comment type="caution">
    <text evidence="9">The sequence shown here is derived from an EMBL/GenBank/DDBJ whole genome shotgun (WGS) entry which is preliminary data.</text>
</comment>
<dbReference type="Proteomes" id="UP000186601">
    <property type="component" value="Unassembled WGS sequence"/>
</dbReference>
<evidence type="ECO:0000256" key="4">
    <source>
        <dbReference type="ARBA" id="ARBA00022927"/>
    </source>
</evidence>
<sequence>MASFRAPPRKGENFELSADLNSEYKDKRKDAIKRVIANMTVQKDVSGLFPDVLKNMQTDDLEQKKLVYLYLMNYAKTQPELVILAVNTFVKDTDDPNPLVRALAIRTMGCLRAEKIIDYLCDPLQKCLRDENPYVRKTAALCVAKLYDLKPELVVENGFIETLQEMIADSNPMVVANTVAALTDIHQAAVAAGSNADVFAITSTVLNKLLIALNECSEWGRVAILNALARFETEDDRESEHICERVVPQFQHANASVVLAAVKVIMIHMRNVHSESLTKQLVRKMAPPLVTLLSNPPEVQWVALRNINLLLQKRPDILSNEMRVFFCKYNDPLYVKVEKLDIMVRLAGESNVDALLSELKEYSSEVDVDFVRRSIKAIGQTAIKIDEAAERCVNVLLELIGTRVSYVVQEAVVVMKDIFRKYPSTYEGVIPTLCANLDELDEPEAKASLIWIIGEYANKIDNADELLGIFVDTFTEESYPVQLQTLTAVVKLFLRKPDTSQGLVQRILNTATKDCDSPDVRDRAYIYWRLLSTDPGAAKNVVLAHRPPISLPRTTVSPALLEELLGEVSSLASVYHKPAETFVGRGRVSAESIPRKAGDLVDDQLVTQRALQTVVIGQQAENLLNFDDPADVDDQQPSGIAATAVLASTPAAANLLAGTSSNPLDDLVSIFGNSGMGSTSTPAPPQYQNAFAGLSFASPITPAPTAPVTPSILQAASPVQSQPQQAQDDLLGLF</sequence>
<dbReference type="GO" id="GO:0006886">
    <property type="term" value="P:intracellular protein transport"/>
    <property type="evidence" value="ECO:0007669"/>
    <property type="project" value="InterPro"/>
</dbReference>
<dbReference type="InterPro" id="IPR016024">
    <property type="entry name" value="ARM-type_fold"/>
</dbReference>
<dbReference type="PIRSF" id="PIRSF002291">
    <property type="entry name" value="AP_complex_beta"/>
    <property type="match status" value="1"/>
</dbReference>
<evidence type="ECO:0000256" key="1">
    <source>
        <dbReference type="ARBA" id="ARBA00004308"/>
    </source>
</evidence>
<keyword evidence="4 6" id="KW-0653">Protein transport</keyword>
<dbReference type="OrthoDB" id="10254310at2759"/>
<dbReference type="EMBL" id="MLYV02000834">
    <property type="protein sequence ID" value="PSR76799.1"/>
    <property type="molecule type" value="Genomic_DNA"/>
</dbReference>
<reference evidence="9 10" key="1">
    <citation type="submission" date="2018-02" db="EMBL/GenBank/DDBJ databases">
        <title>Genome sequence of the basidiomycete white-rot fungus Phlebia centrifuga.</title>
        <authorList>
            <person name="Granchi Z."/>
            <person name="Peng M."/>
            <person name="de Vries R.P."/>
            <person name="Hilden K."/>
            <person name="Makela M.R."/>
            <person name="Grigoriev I."/>
            <person name="Riley R."/>
        </authorList>
    </citation>
    <scope>NUCLEOTIDE SEQUENCE [LARGE SCALE GENOMIC DNA]</scope>
    <source>
        <strain evidence="9 10">FBCC195</strain>
    </source>
</reference>
<dbReference type="AlphaFoldDB" id="A0A2R6NUC9"/>
<dbReference type="SUPFAM" id="SSF48371">
    <property type="entry name" value="ARM repeat"/>
    <property type="match status" value="1"/>
</dbReference>
<dbReference type="Pfam" id="PF01602">
    <property type="entry name" value="Adaptin_N"/>
    <property type="match status" value="1"/>
</dbReference>
<dbReference type="STRING" id="98765.A0A2R6NUC9"/>
<evidence type="ECO:0000256" key="7">
    <source>
        <dbReference type="SAM" id="MobiDB-lite"/>
    </source>
</evidence>
<comment type="function">
    <text evidence="6">Adaptins are components of the adaptor complexes which link clathrin to receptors in coated vesicles. Clathrin-associated protein complexes are believed to interact with the cytoplasmic tails of membrane proteins, leading to their selection and concentration.</text>
</comment>